<sequence>MGSHGWAPRQACELGSLARNKGAAADTQLRGRTPRFQRGRIVTHLAAAQRWATFARLGCQGCKGALLLVEDDEVHLLIPLEASDDDLYIVHPQQEGTDRFGIDAAAVKSWTEAATEEMTLPIRLRGVPRPADGGAFGRGAAARGAGPSAGKGPPVET</sequence>
<dbReference type="EMBL" id="CAUYUJ010018115">
    <property type="protein sequence ID" value="CAK0880790.1"/>
    <property type="molecule type" value="Genomic_DNA"/>
</dbReference>
<proteinExistence type="predicted"/>
<reference evidence="2" key="1">
    <citation type="submission" date="2023-10" db="EMBL/GenBank/DDBJ databases">
        <authorList>
            <person name="Chen Y."/>
            <person name="Shah S."/>
            <person name="Dougan E. K."/>
            <person name="Thang M."/>
            <person name="Chan C."/>
        </authorList>
    </citation>
    <scope>NUCLEOTIDE SEQUENCE [LARGE SCALE GENOMIC DNA]</scope>
</reference>
<gene>
    <name evidence="2" type="ORF">PCOR1329_LOCUS63824</name>
</gene>
<evidence type="ECO:0000313" key="3">
    <source>
        <dbReference type="Proteomes" id="UP001189429"/>
    </source>
</evidence>
<evidence type="ECO:0000313" key="2">
    <source>
        <dbReference type="EMBL" id="CAK0880790.1"/>
    </source>
</evidence>
<accession>A0ABN9W3X1</accession>
<organism evidence="2 3">
    <name type="scientific">Prorocentrum cordatum</name>
    <dbReference type="NCBI Taxonomy" id="2364126"/>
    <lineage>
        <taxon>Eukaryota</taxon>
        <taxon>Sar</taxon>
        <taxon>Alveolata</taxon>
        <taxon>Dinophyceae</taxon>
        <taxon>Prorocentrales</taxon>
        <taxon>Prorocentraceae</taxon>
        <taxon>Prorocentrum</taxon>
    </lineage>
</organism>
<name>A0ABN9W3X1_9DINO</name>
<keyword evidence="3" id="KW-1185">Reference proteome</keyword>
<comment type="caution">
    <text evidence="2">The sequence shown here is derived from an EMBL/GenBank/DDBJ whole genome shotgun (WGS) entry which is preliminary data.</text>
</comment>
<feature type="region of interest" description="Disordered" evidence="1">
    <location>
        <begin position="133"/>
        <end position="157"/>
    </location>
</feature>
<protein>
    <submittedName>
        <fullName evidence="2">Uncharacterized protein</fullName>
    </submittedName>
</protein>
<dbReference type="Proteomes" id="UP001189429">
    <property type="component" value="Unassembled WGS sequence"/>
</dbReference>
<evidence type="ECO:0000256" key="1">
    <source>
        <dbReference type="SAM" id="MobiDB-lite"/>
    </source>
</evidence>